<protein>
    <submittedName>
        <fullName evidence="1">Uncharacterized protein</fullName>
    </submittedName>
</protein>
<sequence length="44" mass="4883">VKSAKSPAQALYKDIEIESEVDFNNLDEVVVIKSPLPPKVDDLK</sequence>
<name>A0A0F9PC19_9ZZZZ</name>
<proteinExistence type="predicted"/>
<gene>
    <name evidence="1" type="ORF">LCGC14_0845030</name>
</gene>
<dbReference type="EMBL" id="LAZR01002493">
    <property type="protein sequence ID" value="KKN29360.1"/>
    <property type="molecule type" value="Genomic_DNA"/>
</dbReference>
<accession>A0A0F9PC19</accession>
<feature type="non-terminal residue" evidence="1">
    <location>
        <position position="1"/>
    </location>
</feature>
<comment type="caution">
    <text evidence="1">The sequence shown here is derived from an EMBL/GenBank/DDBJ whole genome shotgun (WGS) entry which is preliminary data.</text>
</comment>
<organism evidence="1">
    <name type="scientific">marine sediment metagenome</name>
    <dbReference type="NCBI Taxonomy" id="412755"/>
    <lineage>
        <taxon>unclassified sequences</taxon>
        <taxon>metagenomes</taxon>
        <taxon>ecological metagenomes</taxon>
    </lineage>
</organism>
<evidence type="ECO:0000313" key="1">
    <source>
        <dbReference type="EMBL" id="KKN29360.1"/>
    </source>
</evidence>
<reference evidence="1" key="1">
    <citation type="journal article" date="2015" name="Nature">
        <title>Complex archaea that bridge the gap between prokaryotes and eukaryotes.</title>
        <authorList>
            <person name="Spang A."/>
            <person name="Saw J.H."/>
            <person name="Jorgensen S.L."/>
            <person name="Zaremba-Niedzwiedzka K."/>
            <person name="Martijn J."/>
            <person name="Lind A.E."/>
            <person name="van Eijk R."/>
            <person name="Schleper C."/>
            <person name="Guy L."/>
            <person name="Ettema T.J."/>
        </authorList>
    </citation>
    <scope>NUCLEOTIDE SEQUENCE</scope>
</reference>
<dbReference type="AlphaFoldDB" id="A0A0F9PC19"/>